<accession>E7EZT8</accession>
<dbReference type="Gene3D" id="6.20.210.20">
    <property type="entry name" value="THAP domain"/>
    <property type="match status" value="1"/>
</dbReference>
<dbReference type="STRING" id="7955.ENSDARP00000093294"/>
<dbReference type="GO" id="GO:0008270">
    <property type="term" value="F:zinc ion binding"/>
    <property type="evidence" value="ECO:0007669"/>
    <property type="project" value="UniProtKB-KW"/>
</dbReference>
<dbReference type="InterPro" id="IPR027806">
    <property type="entry name" value="HARBI1_dom"/>
</dbReference>
<reference evidence="10" key="3">
    <citation type="submission" date="2025-04" db="UniProtKB">
        <authorList>
            <consortium name="RefSeq"/>
        </authorList>
    </citation>
    <scope>IDENTIFICATION</scope>
    <source>
        <strain evidence="10">Tuebingen</strain>
    </source>
</reference>
<dbReference type="PANTHER" id="PTHR23080">
    <property type="entry name" value="THAP DOMAIN PROTEIN"/>
    <property type="match status" value="1"/>
</dbReference>
<dbReference type="OrthoDB" id="10020990at2759"/>
<dbReference type="AGR" id="ZFIN:ZDB-GENE-030131-3152"/>
<evidence type="ECO:0000256" key="1">
    <source>
        <dbReference type="ARBA" id="ARBA00001968"/>
    </source>
</evidence>
<dbReference type="PaxDb" id="7955-ENSDARP00000093294"/>
<gene>
    <name evidence="8 10 11" type="primary">si:ch211-262i1.5</name>
</gene>
<dbReference type="HOGENOM" id="CLU_025643_1_2_1"/>
<reference evidence="8 9" key="2">
    <citation type="journal article" date="2013" name="Nature">
        <title>The zebrafish reference genome sequence and its relationship to the human genome.</title>
        <authorList>
            <consortium name="Genome Reference Consortium Zebrafish"/>
            <person name="Howe K."/>
            <person name="Clark M.D."/>
            <person name="Torroja C.F."/>
            <person name="Torrance J."/>
            <person name="Berthelot C."/>
            <person name="Muffato M."/>
            <person name="Collins J.E."/>
            <person name="Humphray S."/>
            <person name="McLaren K."/>
            <person name="Matthews L."/>
            <person name="McLaren S."/>
            <person name="Sealy I."/>
            <person name="Caccamo M."/>
            <person name="Churcher C."/>
            <person name="Scott C."/>
            <person name="Barrett J.C."/>
            <person name="Koch R."/>
            <person name="Rauch G.J."/>
            <person name="White S."/>
            <person name="Chow W."/>
            <person name="Kilian B."/>
            <person name="Quintais L.T."/>
            <person name="Guerra-Assuncao J.A."/>
            <person name="Zhou Y."/>
            <person name="Gu Y."/>
            <person name="Yen J."/>
            <person name="Vogel J.H."/>
            <person name="Eyre T."/>
            <person name="Redmond S."/>
            <person name="Banerjee R."/>
            <person name="Chi J."/>
            <person name="Fu B."/>
            <person name="Langley E."/>
            <person name="Maguire S.F."/>
            <person name="Laird G.K."/>
            <person name="Lloyd D."/>
            <person name="Kenyon E."/>
            <person name="Donaldson S."/>
            <person name="Sehra H."/>
            <person name="Almeida-King J."/>
            <person name="Loveland J."/>
            <person name="Trevanion S."/>
            <person name="Jones M."/>
            <person name="Quail M."/>
            <person name="Willey D."/>
            <person name="Hunt A."/>
            <person name="Burton J."/>
            <person name="Sims S."/>
            <person name="McLay K."/>
            <person name="Plumb B."/>
            <person name="Davis J."/>
            <person name="Clee C."/>
            <person name="Oliver K."/>
            <person name="Clark R."/>
            <person name="Riddle C."/>
            <person name="Elliot D."/>
            <person name="Eliott D."/>
            <person name="Threadgold G."/>
            <person name="Harden G."/>
            <person name="Ware D."/>
            <person name="Begum S."/>
            <person name="Mortimore B."/>
            <person name="Mortimer B."/>
            <person name="Kerry G."/>
            <person name="Heath P."/>
            <person name="Phillimore B."/>
            <person name="Tracey A."/>
            <person name="Corby N."/>
            <person name="Dunn M."/>
            <person name="Johnson C."/>
            <person name="Wood J."/>
            <person name="Clark S."/>
            <person name="Pelan S."/>
            <person name="Griffiths G."/>
            <person name="Smith M."/>
            <person name="Glithero R."/>
            <person name="Howden P."/>
            <person name="Barker N."/>
            <person name="Lloyd C."/>
            <person name="Stevens C."/>
            <person name="Harley J."/>
            <person name="Holt K."/>
            <person name="Panagiotidis G."/>
            <person name="Lovell J."/>
            <person name="Beasley H."/>
            <person name="Henderson C."/>
            <person name="Gordon D."/>
            <person name="Auger K."/>
            <person name="Wright D."/>
            <person name="Collins J."/>
            <person name="Raisen C."/>
            <person name="Dyer L."/>
            <person name="Leung K."/>
            <person name="Robertson L."/>
            <person name="Ambridge K."/>
            <person name="Leongamornlert D."/>
            <person name="McGuire S."/>
            <person name="Gilderthorp R."/>
            <person name="Griffiths C."/>
            <person name="Manthravadi D."/>
            <person name="Nichol S."/>
            <person name="Barker G."/>
            <person name="Whitehead S."/>
            <person name="Kay M."/>
            <person name="Brown J."/>
            <person name="Murnane C."/>
            <person name="Gray E."/>
            <person name="Humphries M."/>
            <person name="Sycamore N."/>
            <person name="Barker D."/>
            <person name="Saunders D."/>
            <person name="Wallis J."/>
            <person name="Babbage A."/>
            <person name="Hammond S."/>
            <person name="Mashreghi-Mohammadi M."/>
            <person name="Barr L."/>
            <person name="Martin S."/>
            <person name="Wray P."/>
            <person name="Ellington A."/>
            <person name="Matthews N."/>
            <person name="Ellwood M."/>
            <person name="Woodmansey R."/>
            <person name="Clark G."/>
            <person name="Cooper J."/>
            <person name="Cooper J."/>
            <person name="Tromans A."/>
            <person name="Grafham D."/>
            <person name="Skuce C."/>
            <person name="Pandian R."/>
            <person name="Andrews R."/>
            <person name="Harrison E."/>
            <person name="Kimberley A."/>
            <person name="Garnett J."/>
            <person name="Fosker N."/>
            <person name="Hall R."/>
            <person name="Garner P."/>
            <person name="Kelly D."/>
            <person name="Bird C."/>
            <person name="Palmer S."/>
            <person name="Gehring I."/>
            <person name="Berger A."/>
            <person name="Dooley C.M."/>
            <person name="Ersan-Urun Z."/>
            <person name="Eser C."/>
            <person name="Geiger H."/>
            <person name="Geisler M."/>
            <person name="Karotki L."/>
            <person name="Kirn A."/>
            <person name="Konantz J."/>
            <person name="Konantz M."/>
            <person name="Oberlander M."/>
            <person name="Rudolph-Geiger S."/>
            <person name="Teucke M."/>
            <person name="Lanz C."/>
            <person name="Raddatz G."/>
            <person name="Osoegawa K."/>
            <person name="Zhu B."/>
            <person name="Rapp A."/>
            <person name="Widaa S."/>
            <person name="Langford C."/>
            <person name="Yang F."/>
            <person name="Schuster S.C."/>
            <person name="Carter N.P."/>
            <person name="Harrow J."/>
            <person name="Ning Z."/>
            <person name="Herrero J."/>
            <person name="Searle S.M."/>
            <person name="Enright A."/>
            <person name="Geisler R."/>
            <person name="Plasterk R.H."/>
            <person name="Lee C."/>
            <person name="Westerfield M."/>
            <person name="de Jong P.J."/>
            <person name="Zon L.I."/>
            <person name="Postlethwait J.H."/>
            <person name="Nusslein-Volhard C."/>
            <person name="Hubbard T.J."/>
            <person name="Roest Crollius H."/>
            <person name="Rogers J."/>
            <person name="Stemple D.L."/>
        </authorList>
    </citation>
    <scope>NUCLEOTIDE SEQUENCE [LARGE SCALE GENOMIC DNA]</scope>
    <source>
        <strain evidence="8">Tuebingen</strain>
    </source>
</reference>
<dbReference type="GeneTree" id="ENSGT00940000164656"/>
<dbReference type="OMA" id="MWLHNIR"/>
<dbReference type="SMART" id="SM00980">
    <property type="entry name" value="THAP"/>
    <property type="match status" value="1"/>
</dbReference>
<accession>A0A8M9QIF0</accession>
<evidence type="ECO:0000313" key="8">
    <source>
        <dbReference type="Ensembl" id="ENSDARP00000093294"/>
    </source>
</evidence>
<evidence type="ECO:0000256" key="3">
    <source>
        <dbReference type="ARBA" id="ARBA00022771"/>
    </source>
</evidence>
<reference evidence="8" key="1">
    <citation type="submission" date="2011-04" db="UniProtKB">
        <authorList>
            <consortium name="Ensembl"/>
        </authorList>
    </citation>
    <scope>IDENTIFICATION</scope>
    <source>
        <strain evidence="8">Tuebingen</strain>
    </source>
</reference>
<evidence type="ECO:0000259" key="7">
    <source>
        <dbReference type="PROSITE" id="PS50950"/>
    </source>
</evidence>
<keyword evidence="4" id="KW-0862">Zinc</keyword>
<evidence type="ECO:0000256" key="5">
    <source>
        <dbReference type="ARBA" id="ARBA00023125"/>
    </source>
</evidence>
<name>E7EZT8_DANRE</name>
<keyword evidence="2" id="KW-0479">Metal-binding</keyword>
<dbReference type="InterPro" id="IPR038441">
    <property type="entry name" value="THAP_Znf_sf"/>
</dbReference>
<feature type="domain" description="THAP-type" evidence="7">
    <location>
        <begin position="15"/>
        <end position="97"/>
    </location>
</feature>
<evidence type="ECO:0000313" key="9">
    <source>
        <dbReference type="Proteomes" id="UP000000437"/>
    </source>
</evidence>
<dbReference type="PhylomeDB" id="E7EZT8"/>
<evidence type="ECO:0000256" key="4">
    <source>
        <dbReference type="ARBA" id="ARBA00022833"/>
    </source>
</evidence>
<dbReference type="InterPro" id="IPR006612">
    <property type="entry name" value="THAP_Znf"/>
</dbReference>
<dbReference type="KEGG" id="dre:567573"/>
<keyword evidence="9" id="KW-1185">Reference proteome</keyword>
<dbReference type="Proteomes" id="UP000000437">
    <property type="component" value="Chromosome 11"/>
</dbReference>
<dbReference type="InterPro" id="IPR027805">
    <property type="entry name" value="Transposase_HTH_dom"/>
</dbReference>
<dbReference type="AlphaFoldDB" id="E7EZT8"/>
<dbReference type="PROSITE" id="PS50950">
    <property type="entry name" value="ZF_THAP"/>
    <property type="match status" value="1"/>
</dbReference>
<dbReference type="SUPFAM" id="SSF57716">
    <property type="entry name" value="Glucocorticoid receptor-like (DNA-binding domain)"/>
    <property type="match status" value="1"/>
</dbReference>
<dbReference type="Ensembl" id="ENSDART00000102518.5">
    <property type="protein sequence ID" value="ENSDARP00000093294.3"/>
    <property type="gene ID" value="ENSDARG00000070059.5"/>
</dbReference>
<dbReference type="SMART" id="SM00692">
    <property type="entry name" value="DM3"/>
    <property type="match status" value="1"/>
</dbReference>
<dbReference type="GeneID" id="567573"/>
<proteinExistence type="predicted"/>
<dbReference type="EMBL" id="CR847939">
    <property type="status" value="NOT_ANNOTATED_CDS"/>
    <property type="molecule type" value="Genomic_DNA"/>
</dbReference>
<protein>
    <submittedName>
        <fullName evidence="8 10">Si:ch211-262i1.5</fullName>
    </submittedName>
</protein>
<keyword evidence="3 6" id="KW-0863">Zinc-finger</keyword>
<evidence type="ECO:0000313" key="10">
    <source>
        <dbReference type="RefSeq" id="XP_021335626.1"/>
    </source>
</evidence>
<evidence type="ECO:0000256" key="2">
    <source>
        <dbReference type="ARBA" id="ARBA00022723"/>
    </source>
</evidence>
<dbReference type="Bgee" id="ENSDARG00000070059">
    <property type="expression patterns" value="Expressed in ovary and 28 other cell types or tissues"/>
</dbReference>
<evidence type="ECO:0000313" key="11">
    <source>
        <dbReference type="ZFIN" id="ZDB-GENE-030131-3152"/>
    </source>
</evidence>
<dbReference type="PANTHER" id="PTHR23080:SF133">
    <property type="entry name" value="SI:CH211-262I1.5-RELATED"/>
    <property type="match status" value="1"/>
</dbReference>
<dbReference type="Pfam" id="PF13359">
    <property type="entry name" value="DDE_Tnp_4"/>
    <property type="match status" value="1"/>
</dbReference>
<dbReference type="RefSeq" id="XP_021335626.1">
    <property type="nucleotide sequence ID" value="XM_021479951.2"/>
</dbReference>
<evidence type="ECO:0000256" key="6">
    <source>
        <dbReference type="PROSITE-ProRule" id="PRU00309"/>
    </source>
</evidence>
<dbReference type="Pfam" id="PF05485">
    <property type="entry name" value="THAP"/>
    <property type="match status" value="1"/>
</dbReference>
<dbReference type="Pfam" id="PF13613">
    <property type="entry name" value="HTH_Tnp_4"/>
    <property type="match status" value="1"/>
</dbReference>
<dbReference type="ZFIN" id="ZDB-GENE-030131-3152">
    <property type="gene designation" value="si:ch211-262i1.5"/>
</dbReference>
<sequence length="485" mass="56409">MNSISFKYLRRECVYSRYCCVPFCKISSRFNSVISFHKLPLDRATRKMWLHNIRRKTFEVSPHVRVCSRHFTNDDFIEPSYPTARRLLKKGAVPTLFRWNNDSTSGQKRFRLWEKKASSSSDQEEELVPMDFQHEDHNYYCTSRVQNDEVVDPTDDLRNEVEVLKRKVAEFSVNQRFCLGRFAASDDDIRFYTRFATYNHLMAFWRIIQPASHNMFRVTRARADTTKCDVQATDKASVQFLLPIDEFFLFMVHLSVGLTKRDLAHRFNVHQSTVSQIISTWANFLYTILGSVHIWMSKEAVKAQMPKEFQDYPDTQVIIDCIELCCRIQSSDLFPDEGYDCTFKGLIGMAPHGAVTFVSSLYAGSVSDNEVLKKSGIVLYLKPEMAIMVNKDFLVDDSILCTVYRPAYPVKRELMEADEDVGKMGDTQSIAQLRVHIEHLICRVKQHKLLDSVMPFTSTRTINRLYIVACLFINYQDGPLLKRWT</sequence>
<organism evidence="8">
    <name type="scientific">Danio rerio</name>
    <name type="common">Zebrafish</name>
    <name type="synonym">Brachydanio rerio</name>
    <dbReference type="NCBI Taxonomy" id="7955"/>
    <lineage>
        <taxon>Eukaryota</taxon>
        <taxon>Metazoa</taxon>
        <taxon>Chordata</taxon>
        <taxon>Craniata</taxon>
        <taxon>Vertebrata</taxon>
        <taxon>Euteleostomi</taxon>
        <taxon>Actinopterygii</taxon>
        <taxon>Neopterygii</taxon>
        <taxon>Teleostei</taxon>
        <taxon>Ostariophysi</taxon>
        <taxon>Cypriniformes</taxon>
        <taxon>Danionidae</taxon>
        <taxon>Danioninae</taxon>
        <taxon>Danio</taxon>
    </lineage>
</organism>
<comment type="cofactor">
    <cofactor evidence="1">
        <name>a divalent metal cation</name>
        <dbReference type="ChEBI" id="CHEBI:60240"/>
    </cofactor>
</comment>
<dbReference type="GO" id="GO:0003677">
    <property type="term" value="F:DNA binding"/>
    <property type="evidence" value="ECO:0007669"/>
    <property type="project" value="UniProtKB-UniRule"/>
</dbReference>
<keyword evidence="5 6" id="KW-0238">DNA-binding</keyword>